<dbReference type="CDD" id="cd00064">
    <property type="entry name" value="FU"/>
    <property type="match status" value="5"/>
</dbReference>
<accession>A0A058Z4P4</accession>
<evidence type="ECO:0000256" key="1">
    <source>
        <dbReference type="SAM" id="Phobius"/>
    </source>
</evidence>
<dbReference type="OrthoDB" id="300641at2759"/>
<dbReference type="PANTHER" id="PTHR15332">
    <property type="entry name" value="PROPROTEIN CONVERTASE SUBTILISIN_KEXIN TYPE 5-LIKE"/>
    <property type="match status" value="1"/>
</dbReference>
<keyword evidence="4" id="KW-1185">Reference proteome</keyword>
<dbReference type="InterPro" id="IPR009030">
    <property type="entry name" value="Growth_fac_rcpt_cys_sf"/>
</dbReference>
<dbReference type="RefSeq" id="XP_009496816.1">
    <property type="nucleotide sequence ID" value="XM_009498541.1"/>
</dbReference>
<dbReference type="SMART" id="SM00181">
    <property type="entry name" value="EGF"/>
    <property type="match status" value="9"/>
</dbReference>
<dbReference type="Gene3D" id="2.10.220.10">
    <property type="entry name" value="Hormone Receptor, Insulin-like Growth Factor Receptor 1, Chain A, domain 2"/>
    <property type="match status" value="7"/>
</dbReference>
<reference evidence="3" key="1">
    <citation type="submission" date="2013-04" db="EMBL/GenBank/DDBJ databases">
        <title>The Genome Sequence of Fonticula alba ATCC 38817.</title>
        <authorList>
            <consortium name="The Broad Institute Genomics Platform"/>
            <person name="Russ C."/>
            <person name="Cuomo C."/>
            <person name="Burger G."/>
            <person name="Gray M.W."/>
            <person name="Holland P.W.H."/>
            <person name="King N."/>
            <person name="Lang F.B.F."/>
            <person name="Roger A.J."/>
            <person name="Ruiz-Trillo I."/>
            <person name="Brown M."/>
            <person name="Walker B."/>
            <person name="Young S."/>
            <person name="Zeng Q."/>
            <person name="Gargeya S."/>
            <person name="Fitzgerald M."/>
            <person name="Haas B."/>
            <person name="Abouelleil A."/>
            <person name="Allen A.W."/>
            <person name="Alvarado L."/>
            <person name="Arachchi H.M."/>
            <person name="Berlin A.M."/>
            <person name="Chapman S.B."/>
            <person name="Gainer-Dewar J."/>
            <person name="Goldberg J."/>
            <person name="Griggs A."/>
            <person name="Gujja S."/>
            <person name="Hansen M."/>
            <person name="Howarth C."/>
            <person name="Imamovic A."/>
            <person name="Ireland A."/>
            <person name="Larimer J."/>
            <person name="McCowan C."/>
            <person name="Murphy C."/>
            <person name="Pearson M."/>
            <person name="Poon T.W."/>
            <person name="Priest M."/>
            <person name="Roberts A."/>
            <person name="Saif S."/>
            <person name="Shea T."/>
            <person name="Sisk P."/>
            <person name="Sykes S."/>
            <person name="Wortman J."/>
            <person name="Nusbaum C."/>
            <person name="Birren B."/>
        </authorList>
    </citation>
    <scope>NUCLEOTIDE SEQUENCE [LARGE SCALE GENOMIC DNA]</scope>
    <source>
        <strain evidence="3">ATCC 38817</strain>
    </source>
</reference>
<dbReference type="SUPFAM" id="SSF57184">
    <property type="entry name" value="Growth factor receptor domain"/>
    <property type="match status" value="6"/>
</dbReference>
<dbReference type="InterPro" id="IPR008271">
    <property type="entry name" value="Ser/Thr_kinase_AS"/>
</dbReference>
<dbReference type="PANTHER" id="PTHR15332:SF175">
    <property type="entry name" value="PROPROTEIN CONVERTASE SUBTILISIN_KEXIN TYPE 5-LIKE"/>
    <property type="match status" value="1"/>
</dbReference>
<keyword evidence="1" id="KW-0472">Membrane</keyword>
<dbReference type="SMART" id="SM00220">
    <property type="entry name" value="S_TKc"/>
    <property type="match status" value="1"/>
</dbReference>
<dbReference type="eggNOG" id="KOG0192">
    <property type="taxonomic scope" value="Eukaryota"/>
</dbReference>
<keyword evidence="3" id="KW-0808">Transferase</keyword>
<dbReference type="GO" id="GO:0005524">
    <property type="term" value="F:ATP binding"/>
    <property type="evidence" value="ECO:0007669"/>
    <property type="project" value="InterPro"/>
</dbReference>
<evidence type="ECO:0000259" key="2">
    <source>
        <dbReference type="PROSITE" id="PS50011"/>
    </source>
</evidence>
<dbReference type="SMART" id="SM01411">
    <property type="entry name" value="Ephrin_rec_like"/>
    <property type="match status" value="3"/>
</dbReference>
<evidence type="ECO:0000313" key="3">
    <source>
        <dbReference type="EMBL" id="KCV69245.1"/>
    </source>
</evidence>
<dbReference type="Pfam" id="PF00069">
    <property type="entry name" value="Pkinase"/>
    <property type="match status" value="1"/>
</dbReference>
<dbReference type="PROSITE" id="PS50011">
    <property type="entry name" value="PROTEIN_KINASE_DOM"/>
    <property type="match status" value="1"/>
</dbReference>
<dbReference type="EMBL" id="KB932207">
    <property type="protein sequence ID" value="KCV69245.1"/>
    <property type="molecule type" value="Genomic_DNA"/>
</dbReference>
<dbReference type="eggNOG" id="KOG3525">
    <property type="taxonomic scope" value="Eukaryota"/>
</dbReference>
<sequence length="1207" mass="125033">MTRTARLPLPLRPAGVLLAGLLSLALLLRVVHSLPTRRQALPVLDSAAAAALEAAGGDQRMVAALRYGLPFRWDAQAQAHTQSPACPESCLGPCDEYGCLACPEGAAFAFGDRVFCTAARKLCPIAQALPDASHQADILCAPGCQIYDPSRRDCLECLQPYSLMVDRSCEAFCPINCQMCTQSGCSSCEEGFYLDYNACYSCPEECTHCSSPSLCSSCSQGHFHHSGQCGCLSSCPPNFHDAGGACSPCSANCTTCTSVANCTACSTGHHLLDGACVDQCPSGTFDADTAPAQCLACHPLCQECAGPGSSDCTACDPPLVIRQPIPPVEPPLAVGQCVPDCLNDPSQCAECEDDCVLCRKVPDEEGSFCLECRDPLVSLDGRCVAACPPGHGLPPGSGYCTRCSSSCGDSCFGPASNQCQSCPPGRFLQAGECRDACSAVGWFQSSSTGCSRCHASCSQCTGPGPDQCVSCPRGSYRLPAPEGGFACMATCPAGHFADIPQAACRPCAADCATCDHPHVCLTCRTPEWLLLPQGGCAAACPAGMAPTSDEPPACVACEAGCAECEAAPGQPGPRCLRCDPGLVLLQTGVCAGTCPARQFDDAGACAPCQPECAGCRHAAGHCTACSAPGARLRPDAGQCVDTCPPGEAPPANDATLCRACHAHCAGCLTADDAHACDACPPGRYLAQGACLEACPDGTYPEEGLCLACDSSCARCSGPGPGSCLACRLPDRVLLTGRCVARCPDAGYWLDTAQAKCRPCVSGCMTCNRAACTVCQAGLALVTGPQPACVAVCPGGFFEDVTSPAPDARVCLPCAEGCHTCTGPAGSHCQATWCQFEGTCSRSARSVAIGVGVGVTVLLLLLLAAALVLFSMWRQRQAAGLAKTDINDDDDRTVMNTLVDLAVPGFLLFSLNEDVRLADDQQVGAGAQARILDATAVTPALADRARGAPLVLKMLHPAGTPGALPAEHAEIMFRNELSIIWALQASPNIVRLIGYTSAPSALILGREPTDLNSLLDRGEPVALEDARALLRGMFAGLAFIHAEGVAHRDIKSQNILVGVSTETGRMRPLFTDFGVSVAVSRGSALLDSVLPGACSVFFAAPEILSNLGQTVVNLQAVSHLAADVYSLASVAWHLLTHQHPWNGLAHAAVAAAVLHHQQRPDSHGPQPVLDLDDPLIAWALDMLPSMWHSDPAQRPQAASLAAACQAAP</sequence>
<dbReference type="InterPro" id="IPR011009">
    <property type="entry name" value="Kinase-like_dom_sf"/>
</dbReference>
<dbReference type="InterPro" id="IPR006212">
    <property type="entry name" value="Furin_repeat"/>
</dbReference>
<dbReference type="PROSITE" id="PS00108">
    <property type="entry name" value="PROTEIN_KINASE_ST"/>
    <property type="match status" value="1"/>
</dbReference>
<gene>
    <name evidence="3" type="ORF">H696_04671</name>
</gene>
<dbReference type="Proteomes" id="UP000030693">
    <property type="component" value="Unassembled WGS sequence"/>
</dbReference>
<organism evidence="3">
    <name type="scientific">Fonticula alba</name>
    <name type="common">Slime mold</name>
    <dbReference type="NCBI Taxonomy" id="691883"/>
    <lineage>
        <taxon>Eukaryota</taxon>
        <taxon>Rotosphaerida</taxon>
        <taxon>Fonticulaceae</taxon>
        <taxon>Fonticula</taxon>
    </lineage>
</organism>
<protein>
    <submittedName>
        <fullName evidence="3">Serine/threonine protein kinase</fullName>
    </submittedName>
</protein>
<dbReference type="GO" id="GO:0004674">
    <property type="term" value="F:protein serine/threonine kinase activity"/>
    <property type="evidence" value="ECO:0007669"/>
    <property type="project" value="UniProtKB-KW"/>
</dbReference>
<keyword evidence="1" id="KW-1133">Transmembrane helix</keyword>
<dbReference type="AlphaFoldDB" id="A0A058Z4P4"/>
<name>A0A058Z4P4_FONAL</name>
<evidence type="ECO:0000313" key="4">
    <source>
        <dbReference type="Proteomes" id="UP000030693"/>
    </source>
</evidence>
<dbReference type="SMART" id="SM00261">
    <property type="entry name" value="FU"/>
    <property type="match status" value="14"/>
</dbReference>
<feature type="domain" description="Protein kinase" evidence="2">
    <location>
        <begin position="916"/>
        <end position="1207"/>
    </location>
</feature>
<dbReference type="STRING" id="691883.A0A058Z4P4"/>
<keyword evidence="3" id="KW-0418">Kinase</keyword>
<dbReference type="Gene3D" id="1.10.510.10">
    <property type="entry name" value="Transferase(Phosphotransferase) domain 1"/>
    <property type="match status" value="1"/>
</dbReference>
<feature type="transmembrane region" description="Helical" evidence="1">
    <location>
        <begin position="846"/>
        <end position="869"/>
    </location>
</feature>
<dbReference type="InterPro" id="IPR000742">
    <property type="entry name" value="EGF"/>
</dbReference>
<proteinExistence type="predicted"/>
<keyword evidence="1" id="KW-0812">Transmembrane</keyword>
<dbReference type="GeneID" id="20529396"/>
<keyword evidence="3" id="KW-0723">Serine/threonine-protein kinase</keyword>
<dbReference type="OMA" id="CERCNDI"/>
<dbReference type="InterPro" id="IPR000719">
    <property type="entry name" value="Prot_kinase_dom"/>
</dbReference>
<dbReference type="SUPFAM" id="SSF56112">
    <property type="entry name" value="Protein kinase-like (PK-like)"/>
    <property type="match status" value="1"/>
</dbReference>